<evidence type="ECO:0000256" key="4">
    <source>
        <dbReference type="ARBA" id="ARBA00022741"/>
    </source>
</evidence>
<feature type="transmembrane region" description="Helical" evidence="9">
    <location>
        <begin position="371"/>
        <end position="395"/>
    </location>
</feature>
<organism evidence="11 12">
    <name type="scientific">Kaistella jeonii</name>
    <dbReference type="NCBI Taxonomy" id="266749"/>
    <lineage>
        <taxon>Bacteria</taxon>
        <taxon>Pseudomonadati</taxon>
        <taxon>Bacteroidota</taxon>
        <taxon>Flavobacteriia</taxon>
        <taxon>Flavobacteriales</taxon>
        <taxon>Weeksellaceae</taxon>
        <taxon>Chryseobacterium group</taxon>
        <taxon>Kaistella</taxon>
    </lineage>
</organism>
<dbReference type="GO" id="GO:0000166">
    <property type="term" value="F:nucleotide binding"/>
    <property type="evidence" value="ECO:0007669"/>
    <property type="project" value="UniProtKB-KW"/>
</dbReference>
<evidence type="ECO:0000256" key="8">
    <source>
        <dbReference type="SAM" id="MobiDB-lite"/>
    </source>
</evidence>
<evidence type="ECO:0000256" key="2">
    <source>
        <dbReference type="ARBA" id="ARBA00022475"/>
    </source>
</evidence>
<gene>
    <name evidence="11" type="ORF">OA86_11795</name>
</gene>
<sequence>MSLLKEAENYILQLFKDKLSPSYHYHNLGHTQAAVQHAAEIMKSEDIGSLLQEQILIALWFHDAGYIDGEANGHEERSAQLATDFLEQKGQSSEYIEQIQKLILVTKMEVAPSNLAEKIIRDADFSHVGQQNYVQISNELRKEWSGKIGKSYTDKEWYKENLNFLKNKHHFFSEYAQKNWQPQKNENIREMEEKLSNLKKNEDKKSKKEKKSKNNSDNSIIKTDRSFDTMFRVTMNNHTRLSDIADSKANILLSVNAIIISICLSTLIPKLDAPSNAHLIWPTFILLGFNVVSIIFAILSTRPKITKVKFSILDVQNRKVNILFFGNFNRLKLDEFIPAMWELYEDKKYLYETLVKDLYFLGKVLDRKYRLLNITYVIFMIGIIVSVFAFVWSFIKL</sequence>
<dbReference type="OrthoDB" id="5728337at2"/>
<feature type="transmembrane region" description="Helical" evidence="9">
    <location>
        <begin position="249"/>
        <end position="268"/>
    </location>
</feature>
<dbReference type="Proteomes" id="UP000031473">
    <property type="component" value="Unassembled WGS sequence"/>
</dbReference>
<dbReference type="RefSeq" id="WP_039353457.1">
    <property type="nucleotide sequence ID" value="NZ_FOLA01000011.1"/>
</dbReference>
<protein>
    <submittedName>
        <fullName evidence="11">Phosphohydrolase</fullName>
    </submittedName>
</protein>
<evidence type="ECO:0000256" key="9">
    <source>
        <dbReference type="SAM" id="Phobius"/>
    </source>
</evidence>
<keyword evidence="2" id="KW-1003">Cell membrane</keyword>
<evidence type="ECO:0000259" key="10">
    <source>
        <dbReference type="Pfam" id="PF18967"/>
    </source>
</evidence>
<reference evidence="11 12" key="1">
    <citation type="submission" date="2014-10" db="EMBL/GenBank/DDBJ databases">
        <title>Kaistella jeonii genome.</title>
        <authorList>
            <person name="Clayton J.T."/>
            <person name="Newman J.D."/>
        </authorList>
    </citation>
    <scope>NUCLEOTIDE SEQUENCE [LARGE SCALE GENOMIC DNA]</scope>
    <source>
        <strain evidence="11 12">DSM 17048</strain>
    </source>
</reference>
<comment type="subcellular location">
    <subcellularLocation>
        <location evidence="1">Cell membrane</location>
    </subcellularLocation>
</comment>
<evidence type="ECO:0000256" key="6">
    <source>
        <dbReference type="ARBA" id="ARBA00023118"/>
    </source>
</evidence>
<keyword evidence="11" id="KW-0378">Hydrolase</keyword>
<feature type="domain" description="Pycsar effector protein" evidence="10">
    <location>
        <begin position="231"/>
        <end position="391"/>
    </location>
</feature>
<proteinExistence type="predicted"/>
<dbReference type="GO" id="GO:0051607">
    <property type="term" value="P:defense response to virus"/>
    <property type="evidence" value="ECO:0007669"/>
    <property type="project" value="UniProtKB-KW"/>
</dbReference>
<dbReference type="EMBL" id="JSYL01000009">
    <property type="protein sequence ID" value="KIA88198.1"/>
    <property type="molecule type" value="Genomic_DNA"/>
</dbReference>
<keyword evidence="3 9" id="KW-0812">Transmembrane</keyword>
<keyword evidence="7 9" id="KW-0472">Membrane</keyword>
<dbReference type="SUPFAM" id="SSF109604">
    <property type="entry name" value="HD-domain/PDEase-like"/>
    <property type="match status" value="1"/>
</dbReference>
<evidence type="ECO:0000313" key="11">
    <source>
        <dbReference type="EMBL" id="KIA88198.1"/>
    </source>
</evidence>
<dbReference type="PANTHER" id="PTHR21174:SF0">
    <property type="entry name" value="HD PHOSPHOHYDROLASE FAMILY PROTEIN-RELATED"/>
    <property type="match status" value="1"/>
</dbReference>
<dbReference type="PANTHER" id="PTHR21174">
    <property type="match status" value="1"/>
</dbReference>
<dbReference type="InterPro" id="IPR009218">
    <property type="entry name" value="HD_phosphohydro"/>
</dbReference>
<keyword evidence="12" id="KW-1185">Reference proteome</keyword>
<dbReference type="InterPro" id="IPR043760">
    <property type="entry name" value="PycTM_dom"/>
</dbReference>
<evidence type="ECO:0000256" key="1">
    <source>
        <dbReference type="ARBA" id="ARBA00004236"/>
    </source>
</evidence>
<dbReference type="AlphaFoldDB" id="A0A0C1F8I4"/>
<comment type="caution">
    <text evidence="11">The sequence shown here is derived from an EMBL/GenBank/DDBJ whole genome shotgun (WGS) entry which is preliminary data.</text>
</comment>
<dbReference type="GO" id="GO:0016787">
    <property type="term" value="F:hydrolase activity"/>
    <property type="evidence" value="ECO:0007669"/>
    <property type="project" value="UniProtKB-KW"/>
</dbReference>
<evidence type="ECO:0000313" key="12">
    <source>
        <dbReference type="Proteomes" id="UP000031473"/>
    </source>
</evidence>
<keyword evidence="4" id="KW-0547">Nucleotide-binding</keyword>
<evidence type="ECO:0000256" key="3">
    <source>
        <dbReference type="ARBA" id="ARBA00022692"/>
    </source>
</evidence>
<evidence type="ECO:0000256" key="5">
    <source>
        <dbReference type="ARBA" id="ARBA00022989"/>
    </source>
</evidence>
<evidence type="ECO:0000256" key="7">
    <source>
        <dbReference type="ARBA" id="ARBA00023136"/>
    </source>
</evidence>
<dbReference type="GO" id="GO:0005886">
    <property type="term" value="C:plasma membrane"/>
    <property type="evidence" value="ECO:0007669"/>
    <property type="project" value="UniProtKB-SubCell"/>
</dbReference>
<keyword evidence="5 9" id="KW-1133">Transmembrane helix</keyword>
<dbReference type="Gene3D" id="1.10.3210.10">
    <property type="entry name" value="Hypothetical protein af1432"/>
    <property type="match status" value="1"/>
</dbReference>
<accession>A0A0C1F8I4</accession>
<feature type="compositionally biased region" description="Basic and acidic residues" evidence="8">
    <location>
        <begin position="196"/>
        <end position="206"/>
    </location>
</feature>
<dbReference type="STRING" id="266749.SAMN05421876_11115"/>
<keyword evidence="6" id="KW-0051">Antiviral defense</keyword>
<feature type="region of interest" description="Disordered" evidence="8">
    <location>
        <begin position="196"/>
        <end position="220"/>
    </location>
</feature>
<dbReference type="Pfam" id="PF18967">
    <property type="entry name" value="PycTM"/>
    <property type="match status" value="1"/>
</dbReference>
<name>A0A0C1F8I4_9FLAO</name>
<feature type="transmembrane region" description="Helical" evidence="9">
    <location>
        <begin position="280"/>
        <end position="299"/>
    </location>
</feature>